<feature type="domain" description="Lumazine-binding" evidence="13">
    <location>
        <begin position="97"/>
        <end position="193"/>
    </location>
</feature>
<proteinExistence type="predicted"/>
<evidence type="ECO:0000313" key="14">
    <source>
        <dbReference type="EMBL" id="QEO13612.1"/>
    </source>
</evidence>
<accession>A0A5C1YFS1</accession>
<dbReference type="InterPro" id="IPR023366">
    <property type="entry name" value="ATP_synth_asu-like_sf"/>
</dbReference>
<dbReference type="FunFam" id="2.40.30.20:FF:000003">
    <property type="entry name" value="Riboflavin synthase, alpha subunit"/>
    <property type="match status" value="1"/>
</dbReference>
<dbReference type="PIRSF" id="PIRSF000498">
    <property type="entry name" value="Riboflavin_syn_A"/>
    <property type="match status" value="1"/>
</dbReference>
<dbReference type="EMBL" id="CP043505">
    <property type="protein sequence ID" value="QEO13612.1"/>
    <property type="molecule type" value="Genomic_DNA"/>
</dbReference>
<evidence type="ECO:0000256" key="4">
    <source>
        <dbReference type="ARBA" id="ARBA00011233"/>
    </source>
</evidence>
<evidence type="ECO:0000256" key="1">
    <source>
        <dbReference type="ARBA" id="ARBA00000968"/>
    </source>
</evidence>
<dbReference type="NCBIfam" id="TIGR00187">
    <property type="entry name" value="ribE"/>
    <property type="match status" value="1"/>
</dbReference>
<dbReference type="OrthoDB" id="9788537at2"/>
<evidence type="ECO:0000256" key="8">
    <source>
        <dbReference type="ARBA" id="ARBA00022679"/>
    </source>
</evidence>
<sequence length="223" mass="23521">MFTGIIEERGSITRVERTADAARLTVRGPLAVEGVKHGDSIAVSGVCLTVVDFDEASFTADVMAQTLAMSTLDGARAGVAVNLERAAKVGDRIGGHIVQGHIDGTAEVLEIRPAEAWRVIRFSLDPAHAPLVVDKGSIAVDGVSLTVSAVGDDWFEVSLIPETLTATTLGERVVGDRVNIETDILARQVERMLRFDAHRSLPSSLAEPGAPAPEPSSFEGSLA</sequence>
<name>A0A5C1YFS1_9MICO</name>
<evidence type="ECO:0000256" key="11">
    <source>
        <dbReference type="PROSITE-ProRule" id="PRU00524"/>
    </source>
</evidence>
<feature type="domain" description="Lumazine-binding" evidence="13">
    <location>
        <begin position="1"/>
        <end position="96"/>
    </location>
</feature>
<evidence type="ECO:0000256" key="3">
    <source>
        <dbReference type="ARBA" id="ARBA00004887"/>
    </source>
</evidence>
<dbReference type="RefSeq" id="WP_149159635.1">
    <property type="nucleotide sequence ID" value="NZ_CP043505.1"/>
</dbReference>
<dbReference type="InterPro" id="IPR026017">
    <property type="entry name" value="Lumazine-bd_dom"/>
</dbReference>
<protein>
    <recommendedName>
        <fullName evidence="6 10">Riboflavin synthase</fullName>
        <ecNumber evidence="5 10">2.5.1.9</ecNumber>
    </recommendedName>
</protein>
<comment type="subunit">
    <text evidence="4">Homotrimer.</text>
</comment>
<dbReference type="GO" id="GO:0009231">
    <property type="term" value="P:riboflavin biosynthetic process"/>
    <property type="evidence" value="ECO:0007669"/>
    <property type="project" value="UniProtKB-KW"/>
</dbReference>
<evidence type="ECO:0000256" key="9">
    <source>
        <dbReference type="ARBA" id="ARBA00022737"/>
    </source>
</evidence>
<comment type="catalytic activity">
    <reaction evidence="1">
        <text>2 6,7-dimethyl-8-(1-D-ribityl)lumazine + H(+) = 5-amino-6-(D-ribitylamino)uracil + riboflavin</text>
        <dbReference type="Rhea" id="RHEA:20772"/>
        <dbReference type="ChEBI" id="CHEBI:15378"/>
        <dbReference type="ChEBI" id="CHEBI:15934"/>
        <dbReference type="ChEBI" id="CHEBI:57986"/>
        <dbReference type="ChEBI" id="CHEBI:58201"/>
        <dbReference type="EC" id="2.5.1.9"/>
    </reaction>
</comment>
<feature type="repeat" description="Lumazine-binding" evidence="11">
    <location>
        <begin position="97"/>
        <end position="193"/>
    </location>
</feature>
<evidence type="ECO:0000256" key="10">
    <source>
        <dbReference type="NCBIfam" id="TIGR00187"/>
    </source>
</evidence>
<dbReference type="GO" id="GO:0004746">
    <property type="term" value="F:riboflavin synthase activity"/>
    <property type="evidence" value="ECO:0007669"/>
    <property type="project" value="UniProtKB-UniRule"/>
</dbReference>
<evidence type="ECO:0000259" key="13">
    <source>
        <dbReference type="PROSITE" id="PS51177"/>
    </source>
</evidence>
<dbReference type="InterPro" id="IPR017938">
    <property type="entry name" value="Riboflavin_synthase-like_b-brl"/>
</dbReference>
<evidence type="ECO:0000313" key="15">
    <source>
        <dbReference type="Proteomes" id="UP000324678"/>
    </source>
</evidence>
<dbReference type="AlphaFoldDB" id="A0A5C1YFS1"/>
<feature type="repeat" description="Lumazine-binding" evidence="11">
    <location>
        <begin position="1"/>
        <end position="96"/>
    </location>
</feature>
<evidence type="ECO:0000256" key="12">
    <source>
        <dbReference type="SAM" id="MobiDB-lite"/>
    </source>
</evidence>
<comment type="pathway">
    <text evidence="3">Cofactor biosynthesis; riboflavin biosynthesis; riboflavin from 2-hydroxy-3-oxobutyl phosphate and 5-amino-6-(D-ribitylamino)uracil: step 2/2.</text>
</comment>
<dbReference type="PANTHER" id="PTHR21098">
    <property type="entry name" value="RIBOFLAVIN SYNTHASE ALPHA CHAIN"/>
    <property type="match status" value="1"/>
</dbReference>
<dbReference type="FunFam" id="2.40.30.20:FF:000004">
    <property type="entry name" value="Riboflavin synthase, alpha subunit"/>
    <property type="match status" value="1"/>
</dbReference>
<dbReference type="Pfam" id="PF00677">
    <property type="entry name" value="Lum_binding"/>
    <property type="match status" value="2"/>
</dbReference>
<reference evidence="14 15" key="1">
    <citation type="submission" date="2019-09" db="EMBL/GenBank/DDBJ databases">
        <title>Genome sequencing of strain KACC 19306.</title>
        <authorList>
            <person name="Heo J."/>
            <person name="Kim S.-J."/>
            <person name="Kim J.-S."/>
            <person name="Hong S.-B."/>
            <person name="Kwon S.-W."/>
        </authorList>
    </citation>
    <scope>NUCLEOTIDE SEQUENCE [LARGE SCALE GENOMIC DNA]</scope>
    <source>
        <strain evidence="14 15">KACC 19306</strain>
    </source>
</reference>
<feature type="region of interest" description="Disordered" evidence="12">
    <location>
        <begin position="202"/>
        <end position="223"/>
    </location>
</feature>
<keyword evidence="15" id="KW-1185">Reference proteome</keyword>
<dbReference type="Proteomes" id="UP000324678">
    <property type="component" value="Chromosome"/>
</dbReference>
<dbReference type="SUPFAM" id="SSF63380">
    <property type="entry name" value="Riboflavin synthase domain-like"/>
    <property type="match status" value="2"/>
</dbReference>
<evidence type="ECO:0000256" key="7">
    <source>
        <dbReference type="ARBA" id="ARBA00022619"/>
    </source>
</evidence>
<keyword evidence="7" id="KW-0686">Riboflavin biosynthesis</keyword>
<dbReference type="Gene3D" id="2.40.30.20">
    <property type="match status" value="2"/>
</dbReference>
<dbReference type="NCBIfam" id="NF009566">
    <property type="entry name" value="PRK13020.1"/>
    <property type="match status" value="1"/>
</dbReference>
<dbReference type="CDD" id="cd00402">
    <property type="entry name" value="Riboflavin_synthase_like"/>
    <property type="match status" value="1"/>
</dbReference>
<gene>
    <name evidence="14" type="ORF">FLP10_03630</name>
</gene>
<dbReference type="PROSITE" id="PS51177">
    <property type="entry name" value="LUMAZINE_BIND"/>
    <property type="match status" value="2"/>
</dbReference>
<organism evidence="14 15">
    <name type="scientific">Agromyces intestinalis</name>
    <dbReference type="NCBI Taxonomy" id="2592652"/>
    <lineage>
        <taxon>Bacteria</taxon>
        <taxon>Bacillati</taxon>
        <taxon>Actinomycetota</taxon>
        <taxon>Actinomycetes</taxon>
        <taxon>Micrococcales</taxon>
        <taxon>Microbacteriaceae</taxon>
        <taxon>Agromyces</taxon>
    </lineage>
</organism>
<evidence type="ECO:0000256" key="5">
    <source>
        <dbReference type="ARBA" id="ARBA00012827"/>
    </source>
</evidence>
<evidence type="ECO:0000256" key="2">
    <source>
        <dbReference type="ARBA" id="ARBA00002803"/>
    </source>
</evidence>
<comment type="function">
    <text evidence="2">Catalyzes the dismutation of two molecules of 6,7-dimethyl-8-ribityllumazine, resulting in the formation of riboflavin and 5-amino-6-(D-ribitylamino)uracil.</text>
</comment>
<dbReference type="InterPro" id="IPR001783">
    <property type="entry name" value="Lumazine-bd"/>
</dbReference>
<dbReference type="EC" id="2.5.1.9" evidence="5 10"/>
<keyword evidence="8 14" id="KW-0808">Transferase</keyword>
<evidence type="ECO:0000256" key="6">
    <source>
        <dbReference type="ARBA" id="ARBA00013950"/>
    </source>
</evidence>
<dbReference type="NCBIfam" id="NF006767">
    <property type="entry name" value="PRK09289.1"/>
    <property type="match status" value="1"/>
</dbReference>
<keyword evidence="9" id="KW-0677">Repeat</keyword>
<dbReference type="PANTHER" id="PTHR21098:SF12">
    <property type="entry name" value="RIBOFLAVIN SYNTHASE"/>
    <property type="match status" value="1"/>
</dbReference>
<dbReference type="KEGG" id="ail:FLP10_03630"/>